<keyword evidence="1" id="KW-0812">Transmembrane</keyword>
<reference evidence="2" key="2">
    <citation type="submission" date="2023-06" db="EMBL/GenBank/DDBJ databases">
        <authorList>
            <consortium name="Lawrence Berkeley National Laboratory"/>
            <person name="Haridas S."/>
            <person name="Hensen N."/>
            <person name="Bonometti L."/>
            <person name="Westerberg I."/>
            <person name="Brannstrom I.O."/>
            <person name="Guillou S."/>
            <person name="Cros-Aarteil S."/>
            <person name="Calhoun S."/>
            <person name="Kuo A."/>
            <person name="Mondo S."/>
            <person name="Pangilinan J."/>
            <person name="Riley R."/>
            <person name="Labutti K."/>
            <person name="Andreopoulos B."/>
            <person name="Lipzen A."/>
            <person name="Chen C."/>
            <person name="Yanf M."/>
            <person name="Daum C."/>
            <person name="Ng V."/>
            <person name="Clum A."/>
            <person name="Steindorff A."/>
            <person name="Ohm R."/>
            <person name="Martin F."/>
            <person name="Silar P."/>
            <person name="Natvig D."/>
            <person name="Lalanne C."/>
            <person name="Gautier V."/>
            <person name="Ament-Velasquez S.L."/>
            <person name="Kruys A."/>
            <person name="Hutchinson M.I."/>
            <person name="Powell A.J."/>
            <person name="Barry K."/>
            <person name="Miller A.N."/>
            <person name="Grigoriev I.V."/>
            <person name="Debuchy R."/>
            <person name="Gladieux P."/>
            <person name="Thoren M.H."/>
            <person name="Johannesson H."/>
        </authorList>
    </citation>
    <scope>NUCLEOTIDE SEQUENCE</scope>
    <source>
        <strain evidence="2">CBS 560.94</strain>
    </source>
</reference>
<organism evidence="2 3">
    <name type="scientific">Neurospora tetraspora</name>
    <dbReference type="NCBI Taxonomy" id="94610"/>
    <lineage>
        <taxon>Eukaryota</taxon>
        <taxon>Fungi</taxon>
        <taxon>Dikarya</taxon>
        <taxon>Ascomycota</taxon>
        <taxon>Pezizomycotina</taxon>
        <taxon>Sordariomycetes</taxon>
        <taxon>Sordariomycetidae</taxon>
        <taxon>Sordariales</taxon>
        <taxon>Sordariaceae</taxon>
        <taxon>Neurospora</taxon>
    </lineage>
</organism>
<dbReference type="RefSeq" id="XP_062683809.1">
    <property type="nucleotide sequence ID" value="XM_062831548.1"/>
</dbReference>
<sequence>MDFSFSLLVLGSPLLFCIYHLLVYIPPCTLITVMFSILFLMNLRVQHFWKAAVQPRLGPSVFLSSSIPLLRIPFPIIIIIIVVVCFCRSCHVMSHSVSCTGFSCLGWLSAAFVLVHPAA</sequence>
<evidence type="ECO:0000313" key="2">
    <source>
        <dbReference type="EMBL" id="KAK3350514.1"/>
    </source>
</evidence>
<dbReference type="GeneID" id="87868702"/>
<keyword evidence="1" id="KW-0472">Membrane</keyword>
<gene>
    <name evidence="2" type="ORF">B0H65DRAFT_90447</name>
</gene>
<evidence type="ECO:0000256" key="1">
    <source>
        <dbReference type="SAM" id="Phobius"/>
    </source>
</evidence>
<feature type="transmembrane region" description="Helical" evidence="1">
    <location>
        <begin position="99"/>
        <end position="118"/>
    </location>
</feature>
<comment type="caution">
    <text evidence="2">The sequence shown here is derived from an EMBL/GenBank/DDBJ whole genome shotgun (WGS) entry which is preliminary data.</text>
</comment>
<keyword evidence="3" id="KW-1185">Reference proteome</keyword>
<protein>
    <submittedName>
        <fullName evidence="2">Uncharacterized protein</fullName>
    </submittedName>
</protein>
<dbReference type="Proteomes" id="UP001278500">
    <property type="component" value="Unassembled WGS sequence"/>
</dbReference>
<evidence type="ECO:0000313" key="3">
    <source>
        <dbReference type="Proteomes" id="UP001278500"/>
    </source>
</evidence>
<dbReference type="AlphaFoldDB" id="A0AAE0MUA1"/>
<feature type="transmembrane region" description="Helical" evidence="1">
    <location>
        <begin position="69"/>
        <end position="87"/>
    </location>
</feature>
<dbReference type="EMBL" id="JAUEPP010000002">
    <property type="protein sequence ID" value="KAK3350514.1"/>
    <property type="molecule type" value="Genomic_DNA"/>
</dbReference>
<keyword evidence="1" id="KW-1133">Transmembrane helix</keyword>
<reference evidence="2" key="1">
    <citation type="journal article" date="2023" name="Mol. Phylogenet. Evol.">
        <title>Genome-scale phylogeny and comparative genomics of the fungal order Sordariales.</title>
        <authorList>
            <person name="Hensen N."/>
            <person name="Bonometti L."/>
            <person name="Westerberg I."/>
            <person name="Brannstrom I.O."/>
            <person name="Guillou S."/>
            <person name="Cros-Aarteil S."/>
            <person name="Calhoun S."/>
            <person name="Haridas S."/>
            <person name="Kuo A."/>
            <person name="Mondo S."/>
            <person name="Pangilinan J."/>
            <person name="Riley R."/>
            <person name="LaButti K."/>
            <person name="Andreopoulos B."/>
            <person name="Lipzen A."/>
            <person name="Chen C."/>
            <person name="Yan M."/>
            <person name="Daum C."/>
            <person name="Ng V."/>
            <person name="Clum A."/>
            <person name="Steindorff A."/>
            <person name="Ohm R.A."/>
            <person name="Martin F."/>
            <person name="Silar P."/>
            <person name="Natvig D.O."/>
            <person name="Lalanne C."/>
            <person name="Gautier V."/>
            <person name="Ament-Velasquez S.L."/>
            <person name="Kruys A."/>
            <person name="Hutchinson M.I."/>
            <person name="Powell A.J."/>
            <person name="Barry K."/>
            <person name="Miller A.N."/>
            <person name="Grigoriev I.V."/>
            <person name="Debuchy R."/>
            <person name="Gladieux P."/>
            <person name="Hiltunen Thoren M."/>
            <person name="Johannesson H."/>
        </authorList>
    </citation>
    <scope>NUCLEOTIDE SEQUENCE</scope>
    <source>
        <strain evidence="2">CBS 560.94</strain>
    </source>
</reference>
<proteinExistence type="predicted"/>
<name>A0AAE0MUA1_9PEZI</name>
<accession>A0AAE0MUA1</accession>